<name>K9VYA1_9CYAN</name>
<dbReference type="Proteomes" id="UP000010472">
    <property type="component" value="Chromosome"/>
</dbReference>
<dbReference type="KEGG" id="cep:Cri9333_2074"/>
<accession>K9VYA1</accession>
<gene>
    <name evidence="1" type="ORF">Cri9333_2074</name>
</gene>
<dbReference type="EMBL" id="CP003620">
    <property type="protein sequence ID" value="AFZ12951.1"/>
    <property type="molecule type" value="Genomic_DNA"/>
</dbReference>
<keyword evidence="2" id="KW-1185">Reference proteome</keyword>
<proteinExistence type="predicted"/>
<protein>
    <submittedName>
        <fullName evidence="1">Uncharacterized protein</fullName>
    </submittedName>
</protein>
<sequence>MDESELAKMKELLELAKITEQQAQELANFTLAIDHKYEKRLAKLKLDKKLKPSSIE</sequence>
<dbReference type="STRING" id="1173022.Cri9333_2074"/>
<dbReference type="eggNOG" id="ENOG502ZR0V">
    <property type="taxonomic scope" value="Bacteria"/>
</dbReference>
<organism evidence="1 2">
    <name type="scientific">Crinalium epipsammum PCC 9333</name>
    <dbReference type="NCBI Taxonomy" id="1173022"/>
    <lineage>
        <taxon>Bacteria</taxon>
        <taxon>Bacillati</taxon>
        <taxon>Cyanobacteriota</taxon>
        <taxon>Cyanophyceae</taxon>
        <taxon>Gomontiellales</taxon>
        <taxon>Gomontiellaceae</taxon>
        <taxon>Crinalium</taxon>
    </lineage>
</organism>
<reference evidence="1 2" key="1">
    <citation type="submission" date="2012-06" db="EMBL/GenBank/DDBJ databases">
        <title>Finished chromosome of genome of Crinalium epipsammum PCC 9333.</title>
        <authorList>
            <consortium name="US DOE Joint Genome Institute"/>
            <person name="Gugger M."/>
            <person name="Coursin T."/>
            <person name="Rippka R."/>
            <person name="Tandeau De Marsac N."/>
            <person name="Huntemann M."/>
            <person name="Wei C.-L."/>
            <person name="Han J."/>
            <person name="Detter J.C."/>
            <person name="Han C."/>
            <person name="Tapia R."/>
            <person name="Davenport K."/>
            <person name="Daligault H."/>
            <person name="Erkkila T."/>
            <person name="Gu W."/>
            <person name="Munk A.C.C."/>
            <person name="Teshima H."/>
            <person name="Xu Y."/>
            <person name="Chain P."/>
            <person name="Chen A."/>
            <person name="Krypides N."/>
            <person name="Mavromatis K."/>
            <person name="Markowitz V."/>
            <person name="Szeto E."/>
            <person name="Ivanova N."/>
            <person name="Mikhailova N."/>
            <person name="Ovchinnikova G."/>
            <person name="Pagani I."/>
            <person name="Pati A."/>
            <person name="Goodwin L."/>
            <person name="Peters L."/>
            <person name="Pitluck S."/>
            <person name="Woyke T."/>
            <person name="Kerfeld C."/>
        </authorList>
    </citation>
    <scope>NUCLEOTIDE SEQUENCE [LARGE SCALE GENOMIC DNA]</scope>
    <source>
        <strain evidence="1 2">PCC 9333</strain>
    </source>
</reference>
<evidence type="ECO:0000313" key="2">
    <source>
        <dbReference type="Proteomes" id="UP000010472"/>
    </source>
</evidence>
<dbReference type="HOGENOM" id="CLU_208522_0_0_3"/>
<dbReference type="AlphaFoldDB" id="K9VYA1"/>
<evidence type="ECO:0000313" key="1">
    <source>
        <dbReference type="EMBL" id="AFZ12951.1"/>
    </source>
</evidence>